<dbReference type="Pfam" id="PF02230">
    <property type="entry name" value="Abhydrolase_2"/>
    <property type="match status" value="1"/>
</dbReference>
<dbReference type="AlphaFoldDB" id="A0A7S2H831"/>
<dbReference type="Gene3D" id="3.40.50.1820">
    <property type="entry name" value="alpha/beta hydrolase"/>
    <property type="match status" value="1"/>
</dbReference>
<dbReference type="InterPro" id="IPR050565">
    <property type="entry name" value="LYPA1-2/EST-like"/>
</dbReference>
<dbReference type="GO" id="GO:0008474">
    <property type="term" value="F:palmitoyl-(protein) hydrolase activity"/>
    <property type="evidence" value="ECO:0007669"/>
    <property type="project" value="TreeGrafter"/>
</dbReference>
<comment type="similarity">
    <text evidence="1">Belongs to the AB hydrolase superfamily. AB hydrolase 2 family.</text>
</comment>
<dbReference type="PANTHER" id="PTHR10655:SF17">
    <property type="entry name" value="LYSOPHOSPHOLIPASE-LIKE PROTEIN 1"/>
    <property type="match status" value="1"/>
</dbReference>
<dbReference type="EMBL" id="HBGQ01069868">
    <property type="protein sequence ID" value="CAD9483177.1"/>
    <property type="molecule type" value="Transcribed_RNA"/>
</dbReference>
<sequence>MFRVACVRAFKRIGCVATKSHLRVNVEGEQADFKNCVVFNPRQAVASTTPRWTLIYLHSFSNRGTDYLDYPHYFGISGAALRVVLPTAPQLEQDCFKDWMVWRGERLQWRRIKFNAWFNYLTDRAGKCENDIDLESLLRMRARIHALIRSEVARLGGDAKRVIIGGASQGCCVALDAALTYPQELGGVVGLVGHVLGSTPLDPSKRSMPLHLFHEASDKEMNWKWVKDTVQRLIDGGFNVASRREPDPSGSGHWIQDIEGPWIRSALRRIISSSETGAC</sequence>
<dbReference type="InterPro" id="IPR003140">
    <property type="entry name" value="PLipase/COase/thioEstase"/>
</dbReference>
<dbReference type="GO" id="GO:0052689">
    <property type="term" value="F:carboxylic ester hydrolase activity"/>
    <property type="evidence" value="ECO:0007669"/>
    <property type="project" value="TreeGrafter"/>
</dbReference>
<proteinExistence type="inferred from homology"/>
<evidence type="ECO:0000256" key="1">
    <source>
        <dbReference type="ARBA" id="ARBA00006499"/>
    </source>
</evidence>
<name>A0A7S2H831_9DINO</name>
<accession>A0A7S2H831</accession>
<dbReference type="InterPro" id="IPR029058">
    <property type="entry name" value="AB_hydrolase_fold"/>
</dbReference>
<protein>
    <recommendedName>
        <fullName evidence="3">Phospholipase/carboxylesterase/thioesterase domain-containing protein</fullName>
    </recommendedName>
</protein>
<dbReference type="GO" id="GO:0005737">
    <property type="term" value="C:cytoplasm"/>
    <property type="evidence" value="ECO:0007669"/>
    <property type="project" value="TreeGrafter"/>
</dbReference>
<reference evidence="4" key="1">
    <citation type="submission" date="2021-01" db="EMBL/GenBank/DDBJ databases">
        <authorList>
            <person name="Corre E."/>
            <person name="Pelletier E."/>
            <person name="Niang G."/>
            <person name="Scheremetjew M."/>
            <person name="Finn R."/>
            <person name="Kale V."/>
            <person name="Holt S."/>
            <person name="Cochrane G."/>
            <person name="Meng A."/>
            <person name="Brown T."/>
            <person name="Cohen L."/>
        </authorList>
    </citation>
    <scope>NUCLEOTIDE SEQUENCE</scope>
    <source>
        <strain evidence="4">CCMP2222</strain>
    </source>
</reference>
<keyword evidence="2" id="KW-0378">Hydrolase</keyword>
<evidence type="ECO:0000259" key="3">
    <source>
        <dbReference type="Pfam" id="PF02230"/>
    </source>
</evidence>
<evidence type="ECO:0000256" key="2">
    <source>
        <dbReference type="ARBA" id="ARBA00022801"/>
    </source>
</evidence>
<evidence type="ECO:0000313" key="4">
    <source>
        <dbReference type="EMBL" id="CAD9483177.1"/>
    </source>
</evidence>
<dbReference type="SUPFAM" id="SSF53474">
    <property type="entry name" value="alpha/beta-Hydrolases"/>
    <property type="match status" value="1"/>
</dbReference>
<organism evidence="4">
    <name type="scientific">Alexandrium andersonii</name>
    <dbReference type="NCBI Taxonomy" id="327968"/>
    <lineage>
        <taxon>Eukaryota</taxon>
        <taxon>Sar</taxon>
        <taxon>Alveolata</taxon>
        <taxon>Dinophyceae</taxon>
        <taxon>Gonyaulacales</taxon>
        <taxon>Pyrocystaceae</taxon>
        <taxon>Alexandrium</taxon>
    </lineage>
</organism>
<gene>
    <name evidence="4" type="ORF">AAND1436_LOCUS33586</name>
</gene>
<feature type="domain" description="Phospholipase/carboxylesterase/thioesterase" evidence="3">
    <location>
        <begin position="136"/>
        <end position="235"/>
    </location>
</feature>
<dbReference type="PANTHER" id="PTHR10655">
    <property type="entry name" value="LYSOPHOSPHOLIPASE-RELATED"/>
    <property type="match status" value="1"/>
</dbReference>